<feature type="domain" description="NlpC/P60" evidence="9">
    <location>
        <begin position="301"/>
        <end position="428"/>
    </location>
</feature>
<evidence type="ECO:0000256" key="8">
    <source>
        <dbReference type="SAM" id="SignalP"/>
    </source>
</evidence>
<keyword evidence="6" id="KW-0175">Coiled coil</keyword>
<feature type="signal peptide" evidence="8">
    <location>
        <begin position="1"/>
        <end position="27"/>
    </location>
</feature>
<dbReference type="GO" id="GO:0006508">
    <property type="term" value="P:proteolysis"/>
    <property type="evidence" value="ECO:0007669"/>
    <property type="project" value="UniProtKB-KW"/>
</dbReference>
<dbReference type="Pfam" id="PF24568">
    <property type="entry name" value="CC_PcsB"/>
    <property type="match status" value="1"/>
</dbReference>
<evidence type="ECO:0000256" key="3">
    <source>
        <dbReference type="ARBA" id="ARBA00022729"/>
    </source>
</evidence>
<dbReference type="GO" id="GO:0008234">
    <property type="term" value="F:cysteine-type peptidase activity"/>
    <property type="evidence" value="ECO:0007669"/>
    <property type="project" value="UniProtKB-KW"/>
</dbReference>
<dbReference type="Gene3D" id="3.90.1720.10">
    <property type="entry name" value="endopeptidase domain like (from Nostoc punctiforme)"/>
    <property type="match status" value="1"/>
</dbReference>
<protein>
    <submittedName>
        <fullName evidence="10">Peptidase</fullName>
    </submittedName>
</protein>
<keyword evidence="2" id="KW-0645">Protease</keyword>
<evidence type="ECO:0000313" key="11">
    <source>
        <dbReference type="Proteomes" id="UP000321555"/>
    </source>
</evidence>
<evidence type="ECO:0000259" key="9">
    <source>
        <dbReference type="PROSITE" id="PS51935"/>
    </source>
</evidence>
<feature type="compositionally biased region" description="Basic and acidic residues" evidence="7">
    <location>
        <begin position="245"/>
        <end position="254"/>
    </location>
</feature>
<name>A0A5B8Z904_CYTDA</name>
<reference evidence="11" key="1">
    <citation type="submission" date="2019-08" db="EMBL/GenBank/DDBJ databases">
        <authorList>
            <person name="Zheng X."/>
        </authorList>
    </citation>
    <scope>NUCLEOTIDE SEQUENCE [LARGE SCALE GENOMIC DNA]</scope>
    <source>
        <strain evidence="11">FJAT-25496</strain>
    </source>
</reference>
<feature type="coiled-coil region" evidence="6">
    <location>
        <begin position="34"/>
        <end position="117"/>
    </location>
</feature>
<feature type="coiled-coil region" evidence="6">
    <location>
        <begin position="159"/>
        <end position="245"/>
    </location>
</feature>
<dbReference type="STRING" id="1742359.GCA_001439625_01790"/>
<sequence length="429" mass="47194">MKKKLVILNTTLIMGLSSAFVIPSVDAASLHSQNVELQKQRSSVQTNLSKADQELSAVLEELVTLQAQINRVNQAIADNNNMIAKTEKDIVSTKAEVEKLKVELAEIQERIDKRNEILKERAVAYQQNGNSPIGYVEVLLGSTSFGDFIERVGAVSKIAEADQDILAQHDADKKALEEKKATIETKLSDLENMKTELVGMRSLMDEQKQKNSDLENELKQKEKEITDLKTNLKIQDSELASKQNEIQERMEASKKIPARQSSSVPSDSNSSAGNNESNKNNSNSNNNNFEKPKHENNKPAKGNVNTVISAGYKYIGNSVYVFGGGRTQSDIDNGRFDCSGFVSWAYSQAGVSLPAYTESLKNAGRQVSSSDMQPGDLVFFDTYKKDGHVGIYIGGGKFIGSQSSTGVAIANMSSGYWKDKFNGRVVRIF</sequence>
<dbReference type="PANTHER" id="PTHR47053:SF1">
    <property type="entry name" value="MUREIN DD-ENDOPEPTIDASE MEPH-RELATED"/>
    <property type="match status" value="1"/>
</dbReference>
<dbReference type="InterPro" id="IPR038765">
    <property type="entry name" value="Papain-like_cys_pep_sf"/>
</dbReference>
<accession>A0A5B8Z904</accession>
<dbReference type="EMBL" id="CP042593">
    <property type="protein sequence ID" value="QED48189.1"/>
    <property type="molecule type" value="Genomic_DNA"/>
</dbReference>
<gene>
    <name evidence="10" type="ORF">FSZ17_13610</name>
</gene>
<dbReference type="Pfam" id="PF00877">
    <property type="entry name" value="NLPC_P60"/>
    <property type="match status" value="1"/>
</dbReference>
<organism evidence="10 11">
    <name type="scientific">Cytobacillus dafuensis</name>
    <name type="common">Bacillus dafuensis</name>
    <dbReference type="NCBI Taxonomy" id="1742359"/>
    <lineage>
        <taxon>Bacteria</taxon>
        <taxon>Bacillati</taxon>
        <taxon>Bacillota</taxon>
        <taxon>Bacilli</taxon>
        <taxon>Bacillales</taxon>
        <taxon>Bacillaceae</taxon>
        <taxon>Cytobacillus</taxon>
    </lineage>
</organism>
<dbReference type="Proteomes" id="UP000321555">
    <property type="component" value="Chromosome"/>
</dbReference>
<proteinExistence type="inferred from homology"/>
<dbReference type="SUPFAM" id="SSF54001">
    <property type="entry name" value="Cysteine proteinases"/>
    <property type="match status" value="1"/>
</dbReference>
<feature type="compositionally biased region" description="Low complexity" evidence="7">
    <location>
        <begin position="261"/>
        <end position="288"/>
    </location>
</feature>
<feature type="region of interest" description="Disordered" evidence="7">
    <location>
        <begin position="245"/>
        <end position="302"/>
    </location>
</feature>
<dbReference type="PANTHER" id="PTHR47053">
    <property type="entry name" value="MUREIN DD-ENDOPEPTIDASE MEPH-RELATED"/>
    <property type="match status" value="1"/>
</dbReference>
<feature type="chain" id="PRO_5022869036" evidence="8">
    <location>
        <begin position="28"/>
        <end position="429"/>
    </location>
</feature>
<comment type="similarity">
    <text evidence="1">Belongs to the peptidase C40 family.</text>
</comment>
<dbReference type="OrthoDB" id="9813368at2"/>
<dbReference type="InterPro" id="IPR000064">
    <property type="entry name" value="NLP_P60_dom"/>
</dbReference>
<evidence type="ECO:0000256" key="2">
    <source>
        <dbReference type="ARBA" id="ARBA00022670"/>
    </source>
</evidence>
<evidence type="ECO:0000256" key="7">
    <source>
        <dbReference type="SAM" id="MobiDB-lite"/>
    </source>
</evidence>
<evidence type="ECO:0000256" key="4">
    <source>
        <dbReference type="ARBA" id="ARBA00022801"/>
    </source>
</evidence>
<keyword evidence="5" id="KW-0788">Thiol protease</keyword>
<evidence type="ECO:0000256" key="1">
    <source>
        <dbReference type="ARBA" id="ARBA00007074"/>
    </source>
</evidence>
<dbReference type="PROSITE" id="PS51935">
    <property type="entry name" value="NLPC_P60"/>
    <property type="match status" value="1"/>
</dbReference>
<keyword evidence="3 8" id="KW-0732">Signal</keyword>
<keyword evidence="4" id="KW-0378">Hydrolase</keyword>
<dbReference type="KEGG" id="bda:FSZ17_13610"/>
<evidence type="ECO:0000313" key="10">
    <source>
        <dbReference type="EMBL" id="QED48189.1"/>
    </source>
</evidence>
<evidence type="ECO:0000256" key="5">
    <source>
        <dbReference type="ARBA" id="ARBA00022807"/>
    </source>
</evidence>
<dbReference type="InterPro" id="IPR051202">
    <property type="entry name" value="Peptidase_C40"/>
</dbReference>
<keyword evidence="11" id="KW-1185">Reference proteome</keyword>
<dbReference type="Gene3D" id="6.10.250.3150">
    <property type="match status" value="1"/>
</dbReference>
<evidence type="ECO:0000256" key="6">
    <source>
        <dbReference type="SAM" id="Coils"/>
    </source>
</evidence>
<dbReference type="RefSeq" id="WP_057770926.1">
    <property type="nucleotide sequence ID" value="NZ_CP042593.1"/>
</dbReference>
<dbReference type="AlphaFoldDB" id="A0A5B8Z904"/>
<dbReference type="InterPro" id="IPR057309">
    <property type="entry name" value="PcsB_CC"/>
</dbReference>